<dbReference type="SUPFAM" id="SSF52266">
    <property type="entry name" value="SGNH hydrolase"/>
    <property type="match status" value="1"/>
</dbReference>
<evidence type="ECO:0000313" key="1">
    <source>
        <dbReference type="EMBL" id="SFH03881.1"/>
    </source>
</evidence>
<protein>
    <recommendedName>
        <fullName evidence="3">GDSL-like Lipase/Acylhydrolase family protein</fullName>
    </recommendedName>
</protein>
<dbReference type="RefSeq" id="WP_143103794.1">
    <property type="nucleotide sequence ID" value="NZ_FOPM01000026.1"/>
</dbReference>
<evidence type="ECO:0008006" key="3">
    <source>
        <dbReference type="Google" id="ProtNLM"/>
    </source>
</evidence>
<sequence length="246" mass="26550">MSPIVLAGHSHRKALGVVRGDRTRAPDLLPLEPADPRFLGLSGGPKQAVYWDRLCALAPGRRIALAWEGNRYNDAFLLQGEPAFDLFVAELPHLPVLPDRVIVPERAVRERFAETASGLAAFLERLSAQEPAGLVLVGAPPPKADTARLTALLGIGAYDAKLAAANGLDPDRLTLTPASVRLKLWHVEQTVLRCVAERFGCPVVPAPEACFDGAGCLHTDYWAEDATHANAAYGALMRERLANHFT</sequence>
<dbReference type="Proteomes" id="UP000199229">
    <property type="component" value="Unassembled WGS sequence"/>
</dbReference>
<accession>A0A1I2WW69</accession>
<organism evidence="1 2">
    <name type="scientific">Methylobacterium gossipiicola</name>
    <dbReference type="NCBI Taxonomy" id="582675"/>
    <lineage>
        <taxon>Bacteria</taxon>
        <taxon>Pseudomonadati</taxon>
        <taxon>Pseudomonadota</taxon>
        <taxon>Alphaproteobacteria</taxon>
        <taxon>Hyphomicrobiales</taxon>
        <taxon>Methylobacteriaceae</taxon>
        <taxon>Methylobacterium</taxon>
    </lineage>
</organism>
<dbReference type="STRING" id="582675.SAMN05192565_12640"/>
<proteinExistence type="predicted"/>
<dbReference type="EMBL" id="FOPM01000026">
    <property type="protein sequence ID" value="SFH03881.1"/>
    <property type="molecule type" value="Genomic_DNA"/>
</dbReference>
<evidence type="ECO:0000313" key="2">
    <source>
        <dbReference type="Proteomes" id="UP000199229"/>
    </source>
</evidence>
<reference evidence="2" key="1">
    <citation type="submission" date="2016-10" db="EMBL/GenBank/DDBJ databases">
        <authorList>
            <person name="Varghese N."/>
            <person name="Submissions S."/>
        </authorList>
    </citation>
    <scope>NUCLEOTIDE SEQUENCE [LARGE SCALE GENOMIC DNA]</scope>
    <source>
        <strain evidence="2">Gh-105</strain>
    </source>
</reference>
<dbReference type="AlphaFoldDB" id="A0A1I2WW69"/>
<name>A0A1I2WW69_9HYPH</name>
<keyword evidence="2" id="KW-1185">Reference proteome</keyword>
<gene>
    <name evidence="1" type="ORF">SAMN05192565_12640</name>
</gene>
<dbReference type="OrthoDB" id="4736604at2"/>